<protein>
    <recommendedName>
        <fullName evidence="5">GH10 domain-containing protein</fullName>
    </recommendedName>
</protein>
<comment type="similarity">
    <text evidence="1">Belongs to the glycosyl hydrolase 10 (cellulase F) family.</text>
</comment>
<dbReference type="GO" id="GO:0031176">
    <property type="term" value="F:endo-1,4-beta-xylanase activity"/>
    <property type="evidence" value="ECO:0007669"/>
    <property type="project" value="UniProtKB-ARBA"/>
</dbReference>
<accession>A0A443PNF6</accession>
<keyword evidence="3" id="KW-0119">Carbohydrate metabolism</keyword>
<evidence type="ECO:0000256" key="3">
    <source>
        <dbReference type="ARBA" id="ARBA00023277"/>
    </source>
</evidence>
<dbReference type="SMART" id="SM00633">
    <property type="entry name" value="Glyco_10"/>
    <property type="match status" value="1"/>
</dbReference>
<evidence type="ECO:0000256" key="2">
    <source>
        <dbReference type="ARBA" id="ARBA00022801"/>
    </source>
</evidence>
<proteinExistence type="inferred from homology"/>
<evidence type="ECO:0000313" key="6">
    <source>
        <dbReference type="EMBL" id="RWR92311.1"/>
    </source>
</evidence>
<evidence type="ECO:0000256" key="1">
    <source>
        <dbReference type="ARBA" id="ARBA00007495"/>
    </source>
</evidence>
<gene>
    <name evidence="6" type="ORF">CKAN_02152100</name>
</gene>
<dbReference type="SUPFAM" id="SSF51445">
    <property type="entry name" value="(Trans)glycosidases"/>
    <property type="match status" value="1"/>
</dbReference>
<keyword evidence="7" id="KW-1185">Reference proteome</keyword>
<feature type="domain" description="GH10" evidence="5">
    <location>
        <begin position="213"/>
        <end position="509"/>
    </location>
</feature>
<keyword evidence="2" id="KW-0378">Hydrolase</keyword>
<dbReference type="PRINTS" id="PR00134">
    <property type="entry name" value="GLHYDRLASE10"/>
</dbReference>
<dbReference type="GO" id="GO:0000272">
    <property type="term" value="P:polysaccharide catabolic process"/>
    <property type="evidence" value="ECO:0007669"/>
    <property type="project" value="UniProtKB-KW"/>
</dbReference>
<evidence type="ECO:0000259" key="5">
    <source>
        <dbReference type="PROSITE" id="PS51760"/>
    </source>
</evidence>
<name>A0A443PNF6_9MAGN</name>
<reference evidence="6 7" key="1">
    <citation type="journal article" date="2019" name="Nat. Plants">
        <title>Stout camphor tree genome fills gaps in understanding of flowering plant genome evolution.</title>
        <authorList>
            <person name="Chaw S.M."/>
            <person name="Liu Y.C."/>
            <person name="Wu Y.W."/>
            <person name="Wang H.Y."/>
            <person name="Lin C.I."/>
            <person name="Wu C.S."/>
            <person name="Ke H.M."/>
            <person name="Chang L.Y."/>
            <person name="Hsu C.Y."/>
            <person name="Yang H.T."/>
            <person name="Sudianto E."/>
            <person name="Hsu M.H."/>
            <person name="Wu K.P."/>
            <person name="Wang L.N."/>
            <person name="Leebens-Mack J.H."/>
            <person name="Tsai I.J."/>
        </authorList>
    </citation>
    <scope>NUCLEOTIDE SEQUENCE [LARGE SCALE GENOMIC DNA]</scope>
    <source>
        <strain evidence="7">cv. Chaw 1501</strain>
        <tissue evidence="6">Young leaves</tissue>
    </source>
</reference>
<keyword evidence="4" id="KW-0624">Polysaccharide degradation</keyword>
<evidence type="ECO:0000313" key="7">
    <source>
        <dbReference type="Proteomes" id="UP000283530"/>
    </source>
</evidence>
<dbReference type="Gene3D" id="2.60.120.260">
    <property type="entry name" value="Galactose-binding domain-like"/>
    <property type="match status" value="1"/>
</dbReference>
<dbReference type="OrthoDB" id="3055998at2759"/>
<dbReference type="Proteomes" id="UP000283530">
    <property type="component" value="Unassembled WGS sequence"/>
</dbReference>
<organism evidence="6 7">
    <name type="scientific">Cinnamomum micranthum f. kanehirae</name>
    <dbReference type="NCBI Taxonomy" id="337451"/>
    <lineage>
        <taxon>Eukaryota</taxon>
        <taxon>Viridiplantae</taxon>
        <taxon>Streptophyta</taxon>
        <taxon>Embryophyta</taxon>
        <taxon>Tracheophyta</taxon>
        <taxon>Spermatophyta</taxon>
        <taxon>Magnoliopsida</taxon>
        <taxon>Magnoliidae</taxon>
        <taxon>Laurales</taxon>
        <taxon>Lauraceae</taxon>
        <taxon>Cinnamomum</taxon>
    </lineage>
</organism>
<dbReference type="Pfam" id="PF00331">
    <property type="entry name" value="Glyco_hydro_10"/>
    <property type="match status" value="1"/>
</dbReference>
<dbReference type="STRING" id="337451.A0A443PNF6"/>
<dbReference type="AlphaFoldDB" id="A0A443PNF6"/>
<dbReference type="InterPro" id="IPR001000">
    <property type="entry name" value="GH10_dom"/>
</dbReference>
<sequence length="595" mass="67485">MLRSSSSFSSSSHLMSNPTYQSPVFIRLLVWLSFFIYSSLADSYEGPLYDSTAYTECKEYPEAPLYNGGVFNGSSQKIENGFVDPTVIRVYSPAYVLNVTKDSKYSFSCWVKIGGVDSALIRAKLSTDNSTSECIGSVLAKSGCWSFLKGGFVPYSSESAYSGDGMIEIFVRSVSLQPFTNKQWRMQQEDRIRTNRERTVNVHVVDSNGRRVQGASVTIEQISKDFPFGSAIAKTILGNVPYQNYFVKRFNAAVFENELKWYATEPEQGKLNYSLADQLMSFVRGNKITVRGHNIFWEAPVYTPAWVRNLTSAELHKAVESRIQSLMNRYKEEFIHWDVSNEMLHFDFYESRLGPNATLHFYKVAQHEDPHATLFMNDFNVIETCDDVNSTVDTYISRLEDLKRGGAKMEGIGLEGHFSKPNIPLMRAILDKLGTLGFPIWLTEIDISNKFDHHTQAVYLEEVLREGFSHPSVKGIMLWTALHSYGCYEMCLTDYNLNNLPAGTIVDNLLQEWETRVVNGQTDDHGSYIFDGFLGEYNVSVKYGNESVRTTLSLCQSDETKEFYIHLIQINISLYAYGRNHDRSDLEKSASAGIT</sequence>
<dbReference type="PROSITE" id="PS51760">
    <property type="entry name" value="GH10_2"/>
    <property type="match status" value="1"/>
</dbReference>
<dbReference type="Gene3D" id="3.20.20.80">
    <property type="entry name" value="Glycosidases"/>
    <property type="match status" value="1"/>
</dbReference>
<dbReference type="EMBL" id="QPKB01000009">
    <property type="protein sequence ID" value="RWR92311.1"/>
    <property type="molecule type" value="Genomic_DNA"/>
</dbReference>
<dbReference type="InterPro" id="IPR044846">
    <property type="entry name" value="GH10"/>
</dbReference>
<dbReference type="PANTHER" id="PTHR31490:SF3">
    <property type="entry name" value="GLYCOSYL HYDROLASE FAMILY 10 PROTEIN"/>
    <property type="match status" value="1"/>
</dbReference>
<dbReference type="InterPro" id="IPR017853">
    <property type="entry name" value="GH"/>
</dbReference>
<comment type="caution">
    <text evidence="6">The sequence shown here is derived from an EMBL/GenBank/DDBJ whole genome shotgun (WGS) entry which is preliminary data.</text>
</comment>
<dbReference type="PANTHER" id="PTHR31490">
    <property type="entry name" value="GLYCOSYL HYDROLASE"/>
    <property type="match status" value="1"/>
</dbReference>
<evidence type="ECO:0000256" key="4">
    <source>
        <dbReference type="ARBA" id="ARBA00023326"/>
    </source>
</evidence>